<dbReference type="SUPFAM" id="SSF57850">
    <property type="entry name" value="RING/U-box"/>
    <property type="match status" value="1"/>
</dbReference>
<name>A0A6C0JU19_9ZZZZ</name>
<dbReference type="Pfam" id="PF13920">
    <property type="entry name" value="zf-C3HC4_3"/>
    <property type="match status" value="1"/>
</dbReference>
<sequence>MPQNANTQITMTNGQKWALEAKSKQGWKCYFIERDAIYELQRHRNQFRQQVQNIRGVIEVQPDYEHLKQMFLDLYDKVGELCDCPVCMEEMTKEQTAVPICGHLVCKTCKEKMNECPLCRKKY</sequence>
<dbReference type="PROSITE" id="PS50089">
    <property type="entry name" value="ZF_RING_2"/>
    <property type="match status" value="1"/>
</dbReference>
<reference evidence="2" key="1">
    <citation type="journal article" date="2020" name="Nature">
        <title>Giant virus diversity and host interactions through global metagenomics.</title>
        <authorList>
            <person name="Schulz F."/>
            <person name="Roux S."/>
            <person name="Paez-Espino D."/>
            <person name="Jungbluth S."/>
            <person name="Walsh D.A."/>
            <person name="Denef V.J."/>
            <person name="McMahon K.D."/>
            <person name="Konstantinidis K.T."/>
            <person name="Eloe-Fadrosh E.A."/>
            <person name="Kyrpides N.C."/>
            <person name="Woyke T."/>
        </authorList>
    </citation>
    <scope>NUCLEOTIDE SEQUENCE</scope>
    <source>
        <strain evidence="2">GVMAG-S-1064190-84</strain>
    </source>
</reference>
<dbReference type="InterPro" id="IPR013083">
    <property type="entry name" value="Znf_RING/FYVE/PHD"/>
</dbReference>
<dbReference type="EMBL" id="MN740702">
    <property type="protein sequence ID" value="QHU09039.1"/>
    <property type="molecule type" value="Genomic_DNA"/>
</dbReference>
<evidence type="ECO:0000259" key="1">
    <source>
        <dbReference type="PROSITE" id="PS50089"/>
    </source>
</evidence>
<feature type="domain" description="RING-type" evidence="1">
    <location>
        <begin position="84"/>
        <end position="120"/>
    </location>
</feature>
<dbReference type="AlphaFoldDB" id="A0A6C0JU19"/>
<protein>
    <recommendedName>
        <fullName evidence="1">RING-type domain-containing protein</fullName>
    </recommendedName>
</protein>
<accession>A0A6C0JU19</accession>
<dbReference type="Gene3D" id="3.30.40.10">
    <property type="entry name" value="Zinc/RING finger domain, C3HC4 (zinc finger)"/>
    <property type="match status" value="1"/>
</dbReference>
<dbReference type="InterPro" id="IPR001841">
    <property type="entry name" value="Znf_RING"/>
</dbReference>
<organism evidence="2">
    <name type="scientific">viral metagenome</name>
    <dbReference type="NCBI Taxonomy" id="1070528"/>
    <lineage>
        <taxon>unclassified sequences</taxon>
        <taxon>metagenomes</taxon>
        <taxon>organismal metagenomes</taxon>
    </lineage>
</organism>
<proteinExistence type="predicted"/>
<evidence type="ECO:0000313" key="2">
    <source>
        <dbReference type="EMBL" id="QHU09039.1"/>
    </source>
</evidence>